<feature type="chain" id="PRO_5006666965" evidence="10">
    <location>
        <begin position="20"/>
        <end position="246"/>
    </location>
</feature>
<evidence type="ECO:0000256" key="6">
    <source>
        <dbReference type="ARBA" id="ARBA00023004"/>
    </source>
</evidence>
<keyword evidence="6 8" id="KW-0408">Iron</keyword>
<dbReference type="Gene3D" id="1.10.760.10">
    <property type="entry name" value="Cytochrome c-like domain"/>
    <property type="match status" value="1"/>
</dbReference>
<feature type="domain" description="Cytochrome c" evidence="11">
    <location>
        <begin position="37"/>
        <end position="205"/>
    </location>
</feature>
<evidence type="ECO:0000256" key="8">
    <source>
        <dbReference type="PIRSR" id="PIRSR602326-1"/>
    </source>
</evidence>
<evidence type="ECO:0000256" key="5">
    <source>
        <dbReference type="ARBA" id="ARBA00022989"/>
    </source>
</evidence>
<gene>
    <name evidence="12" type="ORF">Ga0074115_103102</name>
</gene>
<dbReference type="Pfam" id="PF02167">
    <property type="entry name" value="Cytochrom_C1"/>
    <property type="match status" value="2"/>
</dbReference>
<comment type="subcellular location">
    <subcellularLocation>
        <location evidence="1">Membrane</location>
    </subcellularLocation>
</comment>
<sequence>MKKLFFAFLLAAAPLMGFASGGGVHLDDADIDLSDEASLQRGAKYFVNYCLSCHSAKFQRYNRMARDLGLTEEEVKQNLMFTTDKIGNTMTIAMPQEQAEAWFGTAPPDLSVIARARGVDWLYTYFRSFYVDESRPFGVNNIVFPDVGMPHVLWELQGPQKAVFRTEQDAAGNETHVFDKFEQIAPGKLSPGEYDDVARDLTAFLSYVGEPIQMKRKSMGIWVLLFIAAFFVLAYMLKKEYWKDVH</sequence>
<dbReference type="GO" id="GO:0020037">
    <property type="term" value="F:heme binding"/>
    <property type="evidence" value="ECO:0007669"/>
    <property type="project" value="InterPro"/>
</dbReference>
<keyword evidence="3 9" id="KW-0812">Transmembrane</keyword>
<dbReference type="PANTHER" id="PTHR10266">
    <property type="entry name" value="CYTOCHROME C1"/>
    <property type="match status" value="1"/>
</dbReference>
<evidence type="ECO:0000313" key="12">
    <source>
        <dbReference type="EMBL" id="KRT54205.1"/>
    </source>
</evidence>
<protein>
    <submittedName>
        <fullName evidence="12">Cytochrome c1</fullName>
    </submittedName>
</protein>
<evidence type="ECO:0000256" key="4">
    <source>
        <dbReference type="ARBA" id="ARBA00022723"/>
    </source>
</evidence>
<keyword evidence="5 9" id="KW-1133">Transmembrane helix</keyword>
<dbReference type="InterPro" id="IPR002326">
    <property type="entry name" value="Cyt_c1"/>
</dbReference>
<feature type="signal peptide" evidence="10">
    <location>
        <begin position="1"/>
        <end position="19"/>
    </location>
</feature>
<dbReference type="OrthoDB" id="9798864at2"/>
<keyword evidence="4 8" id="KW-0479">Metal-binding</keyword>
<dbReference type="GO" id="GO:0046872">
    <property type="term" value="F:metal ion binding"/>
    <property type="evidence" value="ECO:0007669"/>
    <property type="project" value="UniProtKB-KW"/>
</dbReference>
<dbReference type="PATRIC" id="fig|54398.3.peg.707"/>
<feature type="binding site" description="covalent" evidence="8">
    <location>
        <position position="54"/>
    </location>
    <ligand>
        <name>heme c</name>
        <dbReference type="ChEBI" id="CHEBI:61717"/>
    </ligand>
</feature>
<evidence type="ECO:0000256" key="7">
    <source>
        <dbReference type="ARBA" id="ARBA00023136"/>
    </source>
</evidence>
<dbReference type="Proteomes" id="UP000051634">
    <property type="component" value="Unassembled WGS sequence"/>
</dbReference>
<dbReference type="RefSeq" id="WP_060528205.1">
    <property type="nucleotide sequence ID" value="NZ_KQ557118.1"/>
</dbReference>
<evidence type="ECO:0000256" key="2">
    <source>
        <dbReference type="ARBA" id="ARBA00022617"/>
    </source>
</evidence>
<keyword evidence="10" id="KW-0732">Signal</keyword>
<evidence type="ECO:0000256" key="3">
    <source>
        <dbReference type="ARBA" id="ARBA00022692"/>
    </source>
</evidence>
<dbReference type="SUPFAM" id="SSF46626">
    <property type="entry name" value="Cytochrome c"/>
    <property type="match status" value="1"/>
</dbReference>
<comment type="caution">
    <text evidence="12">The sequence shown here is derived from an EMBL/GenBank/DDBJ whole genome shotgun (WGS) entry which is preliminary data.</text>
</comment>
<feature type="binding site" description="covalent" evidence="8">
    <location>
        <position position="53"/>
    </location>
    <ligand>
        <name>heme c</name>
        <dbReference type="ChEBI" id="CHEBI:61717"/>
    </ligand>
</feature>
<reference evidence="12 13" key="1">
    <citation type="submission" date="2015-11" db="EMBL/GenBank/DDBJ databases">
        <title>The genome of Candidatus Endoriftia persephone in Ridgeia piscesae and population structure of the North Eastern Pacific vestimentiferan symbionts.</title>
        <authorList>
            <person name="Perez M."/>
            <person name="Juniper K.S."/>
        </authorList>
    </citation>
    <scope>NUCLEOTIDE SEQUENCE [LARGE SCALE GENOMIC DNA]</scope>
    <source>
        <strain evidence="12">Ind11</strain>
    </source>
</reference>
<evidence type="ECO:0000256" key="1">
    <source>
        <dbReference type="ARBA" id="ARBA00004370"/>
    </source>
</evidence>
<feature type="transmembrane region" description="Helical" evidence="9">
    <location>
        <begin position="219"/>
        <end position="237"/>
    </location>
</feature>
<feature type="binding site" description="covalent" evidence="8">
    <location>
        <position position="50"/>
    </location>
    <ligand>
        <name>heme c</name>
        <dbReference type="ChEBI" id="CHEBI:61717"/>
    </ligand>
</feature>
<dbReference type="GO" id="GO:0016020">
    <property type="term" value="C:membrane"/>
    <property type="evidence" value="ECO:0007669"/>
    <property type="project" value="UniProtKB-SubCell"/>
</dbReference>
<keyword evidence="2 8" id="KW-0349">Heme</keyword>
<evidence type="ECO:0000256" key="9">
    <source>
        <dbReference type="SAM" id="Phobius"/>
    </source>
</evidence>
<evidence type="ECO:0000313" key="13">
    <source>
        <dbReference type="Proteomes" id="UP000051634"/>
    </source>
</evidence>
<organism evidence="12 13">
    <name type="scientific">endosymbiont of Ridgeia piscesae</name>
    <dbReference type="NCBI Taxonomy" id="54398"/>
    <lineage>
        <taxon>Bacteria</taxon>
        <taxon>Pseudomonadati</taxon>
        <taxon>Pseudomonadota</taxon>
        <taxon>Gammaproteobacteria</taxon>
        <taxon>sulfur-oxidizing symbionts</taxon>
    </lineage>
</organism>
<accession>A0A0T5YUI2</accession>
<dbReference type="Gene3D" id="1.20.5.100">
    <property type="entry name" value="Cytochrome c1, transmembrane anchor, C-terminal"/>
    <property type="match status" value="1"/>
</dbReference>
<keyword evidence="7 9" id="KW-0472">Membrane</keyword>
<keyword evidence="13" id="KW-1185">Reference proteome</keyword>
<proteinExistence type="predicted"/>
<dbReference type="AlphaFoldDB" id="A0A0T5YUI2"/>
<evidence type="ECO:0000259" key="11">
    <source>
        <dbReference type="PROSITE" id="PS51007"/>
    </source>
</evidence>
<evidence type="ECO:0000256" key="10">
    <source>
        <dbReference type="SAM" id="SignalP"/>
    </source>
</evidence>
<dbReference type="PROSITE" id="PS51007">
    <property type="entry name" value="CYTC"/>
    <property type="match status" value="1"/>
</dbReference>
<dbReference type="GO" id="GO:0009055">
    <property type="term" value="F:electron transfer activity"/>
    <property type="evidence" value="ECO:0007669"/>
    <property type="project" value="InterPro"/>
</dbReference>
<dbReference type="PANTHER" id="PTHR10266:SF3">
    <property type="entry name" value="CYTOCHROME C1, HEME PROTEIN, MITOCHONDRIAL"/>
    <property type="match status" value="1"/>
</dbReference>
<dbReference type="EMBL" id="LDXT01000093">
    <property type="protein sequence ID" value="KRT54205.1"/>
    <property type="molecule type" value="Genomic_DNA"/>
</dbReference>
<dbReference type="InterPro" id="IPR009056">
    <property type="entry name" value="Cyt_c-like_dom"/>
</dbReference>
<dbReference type="InterPro" id="IPR036909">
    <property type="entry name" value="Cyt_c-like_dom_sf"/>
</dbReference>
<name>A0A0T5YUI2_9GAMM</name>
<comment type="cofactor">
    <cofactor evidence="8">
        <name>heme c</name>
        <dbReference type="ChEBI" id="CHEBI:61717"/>
    </cofactor>
    <text evidence="8">Binds 1 heme c group covalently per subunit.</text>
</comment>